<keyword evidence="1" id="KW-0175">Coiled coil</keyword>
<protein>
    <submittedName>
        <fullName evidence="3">Uncharacterized protein</fullName>
    </submittedName>
</protein>
<accession>A0AAN0K6H5</accession>
<dbReference type="Proteomes" id="UP001431656">
    <property type="component" value="Chromosome"/>
</dbReference>
<feature type="region of interest" description="Disordered" evidence="2">
    <location>
        <begin position="75"/>
        <end position="95"/>
    </location>
</feature>
<reference evidence="3" key="1">
    <citation type="journal article" date="2024" name="Int. J. Syst. Evol. Microbiol.">
        <title>Brooklawnia propionicigenes sp. nov., a facultatively anaerobic, propionate-producing bacterium isolated from a methanogenic reactor treating waste from cattle farms.</title>
        <authorList>
            <person name="Akita Y."/>
            <person name="Ueki A."/>
            <person name="Tonouchi A."/>
            <person name="Sugawara Y."/>
            <person name="Honma S."/>
            <person name="Kaku N."/>
            <person name="Ueki K."/>
        </authorList>
    </citation>
    <scope>NUCLEOTIDE SEQUENCE</scope>
    <source>
        <strain evidence="3">SH051</strain>
    </source>
</reference>
<gene>
    <name evidence="3" type="ORF">brsh051_10980</name>
</gene>
<dbReference type="KEGG" id="broo:brsh051_10980"/>
<dbReference type="RefSeq" id="WP_286268143.1">
    <property type="nucleotide sequence ID" value="NZ_AP028056.1"/>
</dbReference>
<organism evidence="3 4">
    <name type="scientific">Brooklawnia propionicigenes</name>
    <dbReference type="NCBI Taxonomy" id="3041175"/>
    <lineage>
        <taxon>Bacteria</taxon>
        <taxon>Bacillati</taxon>
        <taxon>Actinomycetota</taxon>
        <taxon>Actinomycetes</taxon>
        <taxon>Propionibacteriales</taxon>
        <taxon>Propionibacteriaceae</taxon>
        <taxon>Brooklawnia</taxon>
    </lineage>
</organism>
<feature type="compositionally biased region" description="Low complexity" evidence="2">
    <location>
        <begin position="75"/>
        <end position="89"/>
    </location>
</feature>
<dbReference type="EMBL" id="AP028056">
    <property type="protein sequence ID" value="BEH01817.1"/>
    <property type="molecule type" value="Genomic_DNA"/>
</dbReference>
<feature type="coiled-coil region" evidence="1">
    <location>
        <begin position="10"/>
        <end position="37"/>
    </location>
</feature>
<proteinExistence type="predicted"/>
<evidence type="ECO:0000313" key="3">
    <source>
        <dbReference type="EMBL" id="BEH01817.1"/>
    </source>
</evidence>
<evidence type="ECO:0000313" key="4">
    <source>
        <dbReference type="Proteomes" id="UP001431656"/>
    </source>
</evidence>
<dbReference type="AlphaFoldDB" id="A0AAN0K6H5"/>
<keyword evidence="4" id="KW-1185">Reference proteome</keyword>
<evidence type="ECO:0000256" key="1">
    <source>
        <dbReference type="SAM" id="Coils"/>
    </source>
</evidence>
<name>A0AAN0K6H5_9ACTN</name>
<evidence type="ECO:0000256" key="2">
    <source>
        <dbReference type="SAM" id="MobiDB-lite"/>
    </source>
</evidence>
<sequence>MSNETKDLSTADLAALIEKLSKQVEELDAEVTRLKASRPIPEADLLAIAAAAAAYMGYKGTVKAVSYASHTAWSAASRRSRTTNNSRGTMPVASL</sequence>